<keyword evidence="2" id="KW-1185">Reference proteome</keyword>
<dbReference type="OrthoDB" id="7933384at2"/>
<organism evidence="1 2">
    <name type="scientific">Hyphomicrobium nitrativorans NL23</name>
    <dbReference type="NCBI Taxonomy" id="1029756"/>
    <lineage>
        <taxon>Bacteria</taxon>
        <taxon>Pseudomonadati</taxon>
        <taxon>Pseudomonadota</taxon>
        <taxon>Alphaproteobacteria</taxon>
        <taxon>Hyphomicrobiales</taxon>
        <taxon>Hyphomicrobiaceae</taxon>
        <taxon>Hyphomicrobium</taxon>
    </lineage>
</organism>
<evidence type="ECO:0000313" key="2">
    <source>
        <dbReference type="Proteomes" id="UP000018542"/>
    </source>
</evidence>
<accession>V5SJ00</accession>
<dbReference type="AlphaFoldDB" id="V5SJ00"/>
<sequence>MFQKVNATTLRQRRDNIREWLEEEAPYTDVDQRHLDAHTPERAYWHHGYQAALTDILAMLVPEVGKTDTSDIQN</sequence>
<dbReference type="KEGG" id="hni:W911_04130"/>
<name>V5SJ00_9HYPH</name>
<evidence type="ECO:0000313" key="1">
    <source>
        <dbReference type="EMBL" id="AHB49919.1"/>
    </source>
</evidence>
<gene>
    <name evidence="1" type="ORF">W911_04130</name>
</gene>
<protein>
    <submittedName>
        <fullName evidence="1">Uncharacterized protein</fullName>
    </submittedName>
</protein>
<dbReference type="Proteomes" id="UP000018542">
    <property type="component" value="Chromosome"/>
</dbReference>
<proteinExistence type="predicted"/>
<dbReference type="EMBL" id="CP006912">
    <property type="protein sequence ID" value="AHB49919.1"/>
    <property type="molecule type" value="Genomic_DNA"/>
</dbReference>
<reference evidence="1 2" key="1">
    <citation type="journal article" date="2014" name="Genome Announc.">
        <title>Complete Genome Sequence of Hyphomicrobium nitrativorans Strain NL23, a Denitrifying Bacterium Isolated from Biofilm of a Methanol-Fed Denitrification System Treating Seawater at the Montreal Biodome.</title>
        <authorList>
            <person name="Martineau C."/>
            <person name="Villeneuve C."/>
            <person name="Mauffrey F."/>
            <person name="Villemur R."/>
        </authorList>
    </citation>
    <scope>NUCLEOTIDE SEQUENCE [LARGE SCALE GENOMIC DNA]</scope>
    <source>
        <strain evidence="1">NL23</strain>
    </source>
</reference>
<dbReference type="RefSeq" id="WP_023786236.1">
    <property type="nucleotide sequence ID" value="NC_022997.1"/>
</dbReference>
<dbReference type="HOGENOM" id="CLU_2682830_0_0_5"/>